<organism evidence="10 11">
    <name type="scientific">Candidatus Vogelbacteria bacterium CG10_big_fil_rev_8_21_14_0_10_49_38</name>
    <dbReference type="NCBI Taxonomy" id="1975043"/>
    <lineage>
        <taxon>Bacteria</taxon>
        <taxon>Candidatus Vogeliibacteriota</taxon>
    </lineage>
</organism>
<dbReference type="InterPro" id="IPR050415">
    <property type="entry name" value="MRET"/>
</dbReference>
<evidence type="ECO:0000256" key="5">
    <source>
        <dbReference type="ARBA" id="ARBA00022827"/>
    </source>
</evidence>
<dbReference type="PRINTS" id="PR00409">
    <property type="entry name" value="PHDIOXRDTASE"/>
</dbReference>
<dbReference type="Pfam" id="PF00970">
    <property type="entry name" value="FAD_binding_6"/>
    <property type="match status" value="1"/>
</dbReference>
<dbReference type="PANTHER" id="PTHR47354:SF8">
    <property type="entry name" value="1,2-PHENYLACETYL-COA EPOXIDASE, SUBUNIT E"/>
    <property type="match status" value="1"/>
</dbReference>
<dbReference type="InterPro" id="IPR039261">
    <property type="entry name" value="FNR_nucleotide-bd"/>
</dbReference>
<gene>
    <name evidence="10" type="ORF">COV08_00890</name>
</gene>
<evidence type="ECO:0000256" key="8">
    <source>
        <dbReference type="ARBA" id="ARBA00023014"/>
    </source>
</evidence>
<evidence type="ECO:0000256" key="3">
    <source>
        <dbReference type="ARBA" id="ARBA00022714"/>
    </source>
</evidence>
<comment type="cofactor">
    <cofactor evidence="1">
        <name>FAD</name>
        <dbReference type="ChEBI" id="CHEBI:57692"/>
    </cofactor>
</comment>
<dbReference type="PROSITE" id="PS51384">
    <property type="entry name" value="FAD_FR"/>
    <property type="match status" value="1"/>
</dbReference>
<reference evidence="10 11" key="1">
    <citation type="submission" date="2017-09" db="EMBL/GenBank/DDBJ databases">
        <title>Depth-based differentiation of microbial function through sediment-hosted aquifers and enrichment of novel symbionts in the deep terrestrial subsurface.</title>
        <authorList>
            <person name="Probst A.J."/>
            <person name="Ladd B."/>
            <person name="Jarett J.K."/>
            <person name="Geller-Mcgrath D.E."/>
            <person name="Sieber C.M."/>
            <person name="Emerson J.B."/>
            <person name="Anantharaman K."/>
            <person name="Thomas B.C."/>
            <person name="Malmstrom R."/>
            <person name="Stieglmeier M."/>
            <person name="Klingl A."/>
            <person name="Woyke T."/>
            <person name="Ryan C.M."/>
            <person name="Banfield J.F."/>
        </authorList>
    </citation>
    <scope>NUCLEOTIDE SEQUENCE [LARGE SCALE GENOMIC DNA]</scope>
    <source>
        <strain evidence="10">CG10_big_fil_rev_8_21_14_0_10_49_38</strain>
    </source>
</reference>
<proteinExistence type="predicted"/>
<dbReference type="CDD" id="cd00322">
    <property type="entry name" value="FNR_like"/>
    <property type="match status" value="1"/>
</dbReference>
<keyword evidence="7" id="KW-0408">Iron</keyword>
<dbReference type="InterPro" id="IPR017927">
    <property type="entry name" value="FAD-bd_FR_type"/>
</dbReference>
<keyword evidence="6" id="KW-0560">Oxidoreductase</keyword>
<dbReference type="SUPFAM" id="SSF63380">
    <property type="entry name" value="Riboflavin synthase domain-like"/>
    <property type="match status" value="1"/>
</dbReference>
<keyword evidence="5" id="KW-0274">FAD</keyword>
<accession>A0A2H0RI43</accession>
<keyword evidence="8" id="KW-0411">Iron-sulfur</keyword>
<dbReference type="Proteomes" id="UP000230431">
    <property type="component" value="Unassembled WGS sequence"/>
</dbReference>
<dbReference type="GO" id="GO:0051537">
    <property type="term" value="F:2 iron, 2 sulfur cluster binding"/>
    <property type="evidence" value="ECO:0007669"/>
    <property type="project" value="UniProtKB-KW"/>
</dbReference>
<feature type="domain" description="FAD-binding FR-type" evidence="9">
    <location>
        <begin position="1"/>
        <end position="106"/>
    </location>
</feature>
<keyword evidence="2" id="KW-0285">Flavoprotein</keyword>
<evidence type="ECO:0000256" key="6">
    <source>
        <dbReference type="ARBA" id="ARBA00023002"/>
    </source>
</evidence>
<name>A0A2H0RI43_9BACT</name>
<dbReference type="Gene3D" id="3.40.50.80">
    <property type="entry name" value="Nucleotide-binding domain of ferredoxin-NADP reductase (FNR) module"/>
    <property type="match status" value="1"/>
</dbReference>
<evidence type="ECO:0000256" key="7">
    <source>
        <dbReference type="ARBA" id="ARBA00023004"/>
    </source>
</evidence>
<dbReference type="Pfam" id="PF00175">
    <property type="entry name" value="NAD_binding_1"/>
    <property type="match status" value="1"/>
</dbReference>
<evidence type="ECO:0000313" key="11">
    <source>
        <dbReference type="Proteomes" id="UP000230431"/>
    </source>
</evidence>
<dbReference type="InterPro" id="IPR008333">
    <property type="entry name" value="Cbr1-like_FAD-bd_dom"/>
</dbReference>
<keyword evidence="3" id="KW-0001">2Fe-2S</keyword>
<protein>
    <recommendedName>
        <fullName evidence="9">FAD-binding FR-type domain-containing protein</fullName>
    </recommendedName>
</protein>
<keyword evidence="4" id="KW-0479">Metal-binding</keyword>
<dbReference type="AlphaFoldDB" id="A0A2H0RI43"/>
<comment type="caution">
    <text evidence="10">The sequence shown here is derived from an EMBL/GenBank/DDBJ whole genome shotgun (WGS) entry which is preliminary data.</text>
</comment>
<dbReference type="EMBL" id="PCYK01000005">
    <property type="protein sequence ID" value="PIR46232.1"/>
    <property type="molecule type" value="Genomic_DNA"/>
</dbReference>
<evidence type="ECO:0000313" key="10">
    <source>
        <dbReference type="EMBL" id="PIR46232.1"/>
    </source>
</evidence>
<evidence type="ECO:0000256" key="4">
    <source>
        <dbReference type="ARBA" id="ARBA00022723"/>
    </source>
</evidence>
<dbReference type="SUPFAM" id="SSF52343">
    <property type="entry name" value="Ferredoxin reductase-like, C-terminal NADP-linked domain"/>
    <property type="match status" value="1"/>
</dbReference>
<dbReference type="PANTHER" id="PTHR47354">
    <property type="entry name" value="NADH OXIDOREDUCTASE HCR"/>
    <property type="match status" value="1"/>
</dbReference>
<dbReference type="GO" id="GO:0016491">
    <property type="term" value="F:oxidoreductase activity"/>
    <property type="evidence" value="ECO:0007669"/>
    <property type="project" value="UniProtKB-KW"/>
</dbReference>
<dbReference type="GO" id="GO:0050660">
    <property type="term" value="F:flavin adenine dinucleotide binding"/>
    <property type="evidence" value="ECO:0007669"/>
    <property type="project" value="TreeGrafter"/>
</dbReference>
<dbReference type="InterPro" id="IPR017938">
    <property type="entry name" value="Riboflavin_synthase-like_b-brl"/>
</dbReference>
<dbReference type="GO" id="GO:0046872">
    <property type="term" value="F:metal ion binding"/>
    <property type="evidence" value="ECO:0007669"/>
    <property type="project" value="UniProtKB-KW"/>
</dbReference>
<dbReference type="InterPro" id="IPR001433">
    <property type="entry name" value="OxRdtase_FAD/NAD-bd"/>
</dbReference>
<evidence type="ECO:0000259" key="9">
    <source>
        <dbReference type="PROSITE" id="PS51384"/>
    </source>
</evidence>
<evidence type="ECO:0000256" key="1">
    <source>
        <dbReference type="ARBA" id="ARBA00001974"/>
    </source>
</evidence>
<sequence length="229" mass="25228">MMKLPIGERQTVAEGTERVVFGLSGKKFPFIAGQHLQVAVSKLLYPDPRGRSRVFSIASSPGETDKIAITFRFDSQKGSGFKRTLLELPLGSLVEIEGPFGYFTLPDDLNQSVVFIAGGIGITPFLSMIRFAEETRRPGAITLLYANRAEASAAFLAELRERDARNTNFSLKNKFGPLGADFVRQSVANPDQVLWYVAGPGAMVSLARQILFDLHIPPAHLFTEEFEGY</sequence>
<dbReference type="Gene3D" id="2.40.30.10">
    <property type="entry name" value="Translation factors"/>
    <property type="match status" value="1"/>
</dbReference>
<evidence type="ECO:0000256" key="2">
    <source>
        <dbReference type="ARBA" id="ARBA00022630"/>
    </source>
</evidence>